<organism evidence="2 3">
    <name type="scientific">Roseofilum capinflatum BLCC-M114</name>
    <dbReference type="NCBI Taxonomy" id="3022440"/>
    <lineage>
        <taxon>Bacteria</taxon>
        <taxon>Bacillati</taxon>
        <taxon>Cyanobacteriota</taxon>
        <taxon>Cyanophyceae</taxon>
        <taxon>Desertifilales</taxon>
        <taxon>Desertifilaceae</taxon>
        <taxon>Roseofilum</taxon>
        <taxon>Roseofilum capinflatum</taxon>
    </lineage>
</organism>
<protein>
    <submittedName>
        <fullName evidence="2">GNAT family N-acetyltransferase</fullName>
    </submittedName>
</protein>
<sequence>MEYQLKQLGPNDLELMHSLLDCFAEEFNQREFYQSNRPDNLYMRDVLSSDTFIAVVACVGNKVIGGLTAYELKKIEQKRSEIHLYELAVAEPYRRKGIATSLIEKVKLIGQSRGAWLVFVQAEYVDKPAVNLYTKLGRKQEILHFDLPLEK</sequence>
<evidence type="ECO:0000313" key="3">
    <source>
        <dbReference type="Proteomes" id="UP001235849"/>
    </source>
</evidence>
<dbReference type="PROSITE" id="PS51186">
    <property type="entry name" value="GNAT"/>
    <property type="match status" value="1"/>
</dbReference>
<dbReference type="InterPro" id="IPR016181">
    <property type="entry name" value="Acyl_CoA_acyltransferase"/>
</dbReference>
<feature type="domain" description="N-acetyltransferase" evidence="1">
    <location>
        <begin position="3"/>
        <end position="151"/>
    </location>
</feature>
<keyword evidence="3" id="KW-1185">Reference proteome</keyword>
<reference evidence="2 3" key="1">
    <citation type="submission" date="2023-01" db="EMBL/GenBank/DDBJ databases">
        <title>Novel diversity within Roseofilum (Cyanobacteria; Desertifilaceae) from marine benthic mats with descriptions of four novel species.</title>
        <authorList>
            <person name="Wang Y."/>
            <person name="Berthold D.E."/>
            <person name="Hu J."/>
            <person name="Lefler F.W."/>
            <person name="Laughinghouse H.D. IV."/>
        </authorList>
    </citation>
    <scope>NUCLEOTIDE SEQUENCE [LARGE SCALE GENOMIC DNA]</scope>
    <source>
        <strain evidence="2 3">BLCC-M114</strain>
    </source>
</reference>
<dbReference type="EMBL" id="JAQOSO010000020">
    <property type="protein sequence ID" value="MDJ1173356.1"/>
    <property type="molecule type" value="Genomic_DNA"/>
</dbReference>
<evidence type="ECO:0000313" key="2">
    <source>
        <dbReference type="EMBL" id="MDJ1173356.1"/>
    </source>
</evidence>
<accession>A0ABT7B2H9</accession>
<comment type="caution">
    <text evidence="2">The sequence shown here is derived from an EMBL/GenBank/DDBJ whole genome shotgun (WGS) entry which is preliminary data.</text>
</comment>
<dbReference type="Gene3D" id="3.40.630.30">
    <property type="match status" value="1"/>
</dbReference>
<proteinExistence type="predicted"/>
<dbReference type="CDD" id="cd04301">
    <property type="entry name" value="NAT_SF"/>
    <property type="match status" value="1"/>
</dbReference>
<dbReference type="Proteomes" id="UP001235849">
    <property type="component" value="Unassembled WGS sequence"/>
</dbReference>
<dbReference type="SUPFAM" id="SSF55729">
    <property type="entry name" value="Acyl-CoA N-acyltransferases (Nat)"/>
    <property type="match status" value="1"/>
</dbReference>
<dbReference type="Pfam" id="PF00583">
    <property type="entry name" value="Acetyltransf_1"/>
    <property type="match status" value="1"/>
</dbReference>
<gene>
    <name evidence="2" type="ORF">PMG25_04545</name>
</gene>
<dbReference type="InterPro" id="IPR000182">
    <property type="entry name" value="GNAT_dom"/>
</dbReference>
<name>A0ABT7B2H9_9CYAN</name>
<evidence type="ECO:0000259" key="1">
    <source>
        <dbReference type="PROSITE" id="PS51186"/>
    </source>
</evidence>
<dbReference type="RefSeq" id="WP_283765722.1">
    <property type="nucleotide sequence ID" value="NZ_JAQOSO010000020.1"/>
</dbReference>